<evidence type="ECO:0000259" key="6">
    <source>
        <dbReference type="SMART" id="SM01332"/>
    </source>
</evidence>
<accession>A0ABM4UC65</accession>
<evidence type="ECO:0000313" key="7">
    <source>
        <dbReference type="Proteomes" id="UP001652660"/>
    </source>
</evidence>
<evidence type="ECO:0000256" key="3">
    <source>
        <dbReference type="ARBA" id="ARBA00023306"/>
    </source>
</evidence>
<dbReference type="SMART" id="SM00385">
    <property type="entry name" value="CYCLIN"/>
    <property type="match status" value="1"/>
</dbReference>
<evidence type="ECO:0000256" key="4">
    <source>
        <dbReference type="RuleBase" id="RU000383"/>
    </source>
</evidence>
<keyword evidence="7" id="KW-1185">Reference proteome</keyword>
<name>A0ABM4UC65_COFAR</name>
<dbReference type="Gene3D" id="1.10.472.10">
    <property type="entry name" value="Cyclin-like"/>
    <property type="match status" value="2"/>
</dbReference>
<dbReference type="Proteomes" id="UP001652660">
    <property type="component" value="Chromosome 5e"/>
</dbReference>
<dbReference type="SMART" id="SM01332">
    <property type="entry name" value="Cyclin_C"/>
    <property type="match status" value="1"/>
</dbReference>
<keyword evidence="2 4" id="KW-0195">Cyclin</keyword>
<dbReference type="PANTHER" id="PTHR10177">
    <property type="entry name" value="CYCLINS"/>
    <property type="match status" value="1"/>
</dbReference>
<dbReference type="InterPro" id="IPR039361">
    <property type="entry name" value="Cyclin"/>
</dbReference>
<organism evidence="7 8">
    <name type="scientific">Coffea arabica</name>
    <name type="common">Arabian coffee</name>
    <dbReference type="NCBI Taxonomy" id="13443"/>
    <lineage>
        <taxon>Eukaryota</taxon>
        <taxon>Viridiplantae</taxon>
        <taxon>Streptophyta</taxon>
        <taxon>Embryophyta</taxon>
        <taxon>Tracheophyta</taxon>
        <taxon>Spermatophyta</taxon>
        <taxon>Magnoliopsida</taxon>
        <taxon>eudicotyledons</taxon>
        <taxon>Gunneridae</taxon>
        <taxon>Pentapetalae</taxon>
        <taxon>asterids</taxon>
        <taxon>lamiids</taxon>
        <taxon>Gentianales</taxon>
        <taxon>Rubiaceae</taxon>
        <taxon>Ixoroideae</taxon>
        <taxon>Gardenieae complex</taxon>
        <taxon>Bertiereae - Coffeeae clade</taxon>
        <taxon>Coffeeae</taxon>
        <taxon>Coffea</taxon>
    </lineage>
</organism>
<dbReference type="InterPro" id="IPR004367">
    <property type="entry name" value="Cyclin_C-dom"/>
</dbReference>
<sequence length="345" mass="39502">MEFEFNLENPLPISQELLKEDSTVTSLFNIEADHMPSETYSQSLKHLSLQYNVREKIVSLIFNFSQNFDPLLSYLAINYLDRFLSSQPLSEEKPWILGLVAVSCVSLAMKMRKTESSVSDIQHDGGFIFDAQTIERMELFILGALKWRMRSITPFCFINCFISLFKFKDLPSTQALKSRATKIILKAQNEIKLWEFKPSVISASALLSASHELFPLQFPCFRNAISSCSYVNKENLLNCYKMMQEMAMEDYESVLDMVSSSNTPANVLDLHCSSSSSSDIEQTNPSEATFRLEKVPKRRKIGGFKSQNEYNEKLSQRQSMKVTTQSHNRIWTTLVDMTECLVAFV</sequence>
<dbReference type="InterPro" id="IPR036915">
    <property type="entry name" value="Cyclin-like_sf"/>
</dbReference>
<reference evidence="8" key="1">
    <citation type="submission" date="2025-08" db="UniProtKB">
        <authorList>
            <consortium name="RefSeq"/>
        </authorList>
    </citation>
    <scope>IDENTIFICATION</scope>
    <source>
        <tissue evidence="8">Leaves</tissue>
    </source>
</reference>
<evidence type="ECO:0000256" key="2">
    <source>
        <dbReference type="ARBA" id="ARBA00023127"/>
    </source>
</evidence>
<dbReference type="SUPFAM" id="SSF47954">
    <property type="entry name" value="Cyclin-like"/>
    <property type="match status" value="2"/>
</dbReference>
<dbReference type="Pfam" id="PF00134">
    <property type="entry name" value="Cyclin_N"/>
    <property type="match status" value="1"/>
</dbReference>
<comment type="similarity">
    <text evidence="4">Belongs to the cyclin family.</text>
</comment>
<dbReference type="CDD" id="cd20544">
    <property type="entry name" value="CYCLIN_AtCycD-like_rpt2"/>
    <property type="match status" value="1"/>
</dbReference>
<dbReference type="InterPro" id="IPR006671">
    <property type="entry name" value="Cyclin_N"/>
</dbReference>
<dbReference type="Pfam" id="PF02984">
    <property type="entry name" value="Cyclin_C"/>
    <property type="match status" value="1"/>
</dbReference>
<feature type="domain" description="Cyclin-like" evidence="5">
    <location>
        <begin position="59"/>
        <end position="143"/>
    </location>
</feature>
<gene>
    <name evidence="8" type="primary">LOC140006607</name>
</gene>
<keyword evidence="3" id="KW-0131">Cell cycle</keyword>
<evidence type="ECO:0000256" key="1">
    <source>
        <dbReference type="ARBA" id="ARBA00022618"/>
    </source>
</evidence>
<dbReference type="InterPro" id="IPR013763">
    <property type="entry name" value="Cyclin-like_dom"/>
</dbReference>
<dbReference type="RefSeq" id="XP_071904880.1">
    <property type="nucleotide sequence ID" value="XM_072048779.1"/>
</dbReference>
<dbReference type="GeneID" id="140006607"/>
<keyword evidence="1" id="KW-0132">Cell division</keyword>
<proteinExistence type="inferred from homology"/>
<evidence type="ECO:0000313" key="8">
    <source>
        <dbReference type="RefSeq" id="XP_071904880.1"/>
    </source>
</evidence>
<evidence type="ECO:0000259" key="5">
    <source>
        <dbReference type="SMART" id="SM00385"/>
    </source>
</evidence>
<feature type="domain" description="Cyclin C-terminal" evidence="6">
    <location>
        <begin position="152"/>
        <end position="279"/>
    </location>
</feature>
<protein>
    <submittedName>
        <fullName evidence="8">Cyclin-D6-1</fullName>
    </submittedName>
</protein>